<sequence>MDSQHTWLDEQVVVSRGQSKDELETPQYAQQRHHNKMSAVFQVQAATQQQHQQERPRSDKEKMREVYAVNQQQTVQQAELSRYAQTTFPPNTQAPQYGPGGISTFVICSPKSAQNPATHTTSLSAEDMEKLRSQYDNGGIAVVVYHPDAAVLWLQMHHYHPLIEAIRHRNLGGPIAAMLAPDSPCLVIFGPIHDGWVLKAAKVLADESQFSVMIRPPRDNPLSTWEGIDTPSSVAGLSPLDLSALEETNYETDEDTEDVHSDTVDNSTDNDEGATAGPGGTLRLRGGAVADYEPWLGPVHDVDVRLDLSTVRSQYQVDLLTKIQFKTQAEYESKKRDGYRPQIVAWVSFSVPSRDVNQVLPDRSYSNISFLVEHQDISSSSQLECTKFIPPQQTRKTVETEARGSSTTFSIAGGATLPGPGTVNAKLSHMVSKTDTMAEENQNDRVTPKCTVHYQPGQRSQIDHIASESYEIAYEAVEYFNRKGSKHPMDVEFSVGIHVVDRELINDPDLIVPEIPDLPEASFLIMNQTNLWVRSGDQAERQGILVLTVAHIPDIHTNDKISVLENQEVNLAKGSFADPTCVVPC</sequence>
<evidence type="ECO:0000313" key="3">
    <source>
        <dbReference type="Proteomes" id="UP001215598"/>
    </source>
</evidence>
<keyword evidence="3" id="KW-1185">Reference proteome</keyword>
<dbReference type="EMBL" id="JARKIB010000021">
    <property type="protein sequence ID" value="KAJ7767779.1"/>
    <property type="molecule type" value="Genomic_DNA"/>
</dbReference>
<evidence type="ECO:0000313" key="2">
    <source>
        <dbReference type="EMBL" id="KAJ7767779.1"/>
    </source>
</evidence>
<feature type="region of interest" description="Disordered" evidence="1">
    <location>
        <begin position="249"/>
        <end position="282"/>
    </location>
</feature>
<comment type="caution">
    <text evidence="2">The sequence shown here is derived from an EMBL/GenBank/DDBJ whole genome shotgun (WGS) entry which is preliminary data.</text>
</comment>
<organism evidence="2 3">
    <name type="scientific">Mycena metata</name>
    <dbReference type="NCBI Taxonomy" id="1033252"/>
    <lineage>
        <taxon>Eukaryota</taxon>
        <taxon>Fungi</taxon>
        <taxon>Dikarya</taxon>
        <taxon>Basidiomycota</taxon>
        <taxon>Agaricomycotina</taxon>
        <taxon>Agaricomycetes</taxon>
        <taxon>Agaricomycetidae</taxon>
        <taxon>Agaricales</taxon>
        <taxon>Marasmiineae</taxon>
        <taxon>Mycenaceae</taxon>
        <taxon>Mycena</taxon>
    </lineage>
</organism>
<proteinExistence type="predicted"/>
<feature type="compositionally biased region" description="Basic and acidic residues" evidence="1">
    <location>
        <begin position="52"/>
        <end position="63"/>
    </location>
</feature>
<reference evidence="2" key="1">
    <citation type="submission" date="2023-03" db="EMBL/GenBank/DDBJ databases">
        <title>Massive genome expansion in bonnet fungi (Mycena s.s.) driven by repeated elements and novel gene families across ecological guilds.</title>
        <authorList>
            <consortium name="Lawrence Berkeley National Laboratory"/>
            <person name="Harder C.B."/>
            <person name="Miyauchi S."/>
            <person name="Viragh M."/>
            <person name="Kuo A."/>
            <person name="Thoen E."/>
            <person name="Andreopoulos B."/>
            <person name="Lu D."/>
            <person name="Skrede I."/>
            <person name="Drula E."/>
            <person name="Henrissat B."/>
            <person name="Morin E."/>
            <person name="Kohler A."/>
            <person name="Barry K."/>
            <person name="LaButti K."/>
            <person name="Morin E."/>
            <person name="Salamov A."/>
            <person name="Lipzen A."/>
            <person name="Mereny Z."/>
            <person name="Hegedus B."/>
            <person name="Baldrian P."/>
            <person name="Stursova M."/>
            <person name="Weitz H."/>
            <person name="Taylor A."/>
            <person name="Grigoriev I.V."/>
            <person name="Nagy L.G."/>
            <person name="Martin F."/>
            <person name="Kauserud H."/>
        </authorList>
    </citation>
    <scope>NUCLEOTIDE SEQUENCE</scope>
    <source>
        <strain evidence="2">CBHHK182m</strain>
    </source>
</reference>
<accession>A0AAD7NMN9</accession>
<feature type="compositionally biased region" description="Low complexity" evidence="1">
    <location>
        <begin position="39"/>
        <end position="51"/>
    </location>
</feature>
<dbReference type="AlphaFoldDB" id="A0AAD7NMN9"/>
<gene>
    <name evidence="2" type="ORF">B0H16DRAFT_337368</name>
</gene>
<evidence type="ECO:0000256" key="1">
    <source>
        <dbReference type="SAM" id="MobiDB-lite"/>
    </source>
</evidence>
<feature type="region of interest" description="Disordered" evidence="1">
    <location>
        <begin position="1"/>
        <end position="63"/>
    </location>
</feature>
<protein>
    <submittedName>
        <fullName evidence="2">Uncharacterized protein</fullName>
    </submittedName>
</protein>
<dbReference type="Proteomes" id="UP001215598">
    <property type="component" value="Unassembled WGS sequence"/>
</dbReference>
<name>A0AAD7NMN9_9AGAR</name>